<name>X6M4T5_RETFI</name>
<dbReference type="InterPro" id="IPR036875">
    <property type="entry name" value="Znf_CCHC_sf"/>
</dbReference>
<evidence type="ECO:0000259" key="1">
    <source>
        <dbReference type="SMART" id="SM00343"/>
    </source>
</evidence>
<protein>
    <recommendedName>
        <fullName evidence="1">CCHC-type domain-containing protein</fullName>
    </recommendedName>
</protein>
<evidence type="ECO:0000313" key="2">
    <source>
        <dbReference type="EMBL" id="ETO08904.1"/>
    </source>
</evidence>
<dbReference type="AlphaFoldDB" id="X6M4T5"/>
<dbReference type="GO" id="GO:0008270">
    <property type="term" value="F:zinc ion binding"/>
    <property type="evidence" value="ECO:0007669"/>
    <property type="project" value="InterPro"/>
</dbReference>
<dbReference type="OrthoDB" id="7608935at2759"/>
<organism evidence="2 3">
    <name type="scientific">Reticulomyxa filosa</name>
    <dbReference type="NCBI Taxonomy" id="46433"/>
    <lineage>
        <taxon>Eukaryota</taxon>
        <taxon>Sar</taxon>
        <taxon>Rhizaria</taxon>
        <taxon>Retaria</taxon>
        <taxon>Foraminifera</taxon>
        <taxon>Monothalamids</taxon>
        <taxon>Reticulomyxidae</taxon>
        <taxon>Reticulomyxa</taxon>
    </lineage>
</organism>
<dbReference type="Gene3D" id="4.10.60.10">
    <property type="entry name" value="Zinc finger, CCHC-type"/>
    <property type="match status" value="1"/>
</dbReference>
<sequence>MPIVKVMLSKTEDVIKILKDIQKPFDKNKSRPKSHFKQCRNCYRLNHIARECTKKHKVCKYCGLANHETAKCRNKNDPSKHKYVLCRGQYPSDSVQCEVIRKDREKLGIKLTRKEDVSLKKKDLKQFLLNQMCSNKPRITLILMLRKDKD</sequence>
<dbReference type="SUPFAM" id="SSF57756">
    <property type="entry name" value="Retrovirus zinc finger-like domains"/>
    <property type="match status" value="1"/>
</dbReference>
<evidence type="ECO:0000313" key="3">
    <source>
        <dbReference type="Proteomes" id="UP000023152"/>
    </source>
</evidence>
<dbReference type="SMART" id="SM00343">
    <property type="entry name" value="ZnF_C2HC"/>
    <property type="match status" value="2"/>
</dbReference>
<reference evidence="2 3" key="1">
    <citation type="journal article" date="2013" name="Curr. Biol.">
        <title>The Genome of the Foraminiferan Reticulomyxa filosa.</title>
        <authorList>
            <person name="Glockner G."/>
            <person name="Hulsmann N."/>
            <person name="Schleicher M."/>
            <person name="Noegel A.A."/>
            <person name="Eichinger L."/>
            <person name="Gallinger C."/>
            <person name="Pawlowski J."/>
            <person name="Sierra R."/>
            <person name="Euteneuer U."/>
            <person name="Pillet L."/>
            <person name="Moustafa A."/>
            <person name="Platzer M."/>
            <person name="Groth M."/>
            <person name="Szafranski K."/>
            <person name="Schliwa M."/>
        </authorList>
    </citation>
    <scope>NUCLEOTIDE SEQUENCE [LARGE SCALE GENOMIC DNA]</scope>
</reference>
<dbReference type="GO" id="GO:0003676">
    <property type="term" value="F:nucleic acid binding"/>
    <property type="evidence" value="ECO:0007669"/>
    <property type="project" value="InterPro"/>
</dbReference>
<feature type="domain" description="CCHC-type" evidence="1">
    <location>
        <begin position="58"/>
        <end position="74"/>
    </location>
</feature>
<gene>
    <name evidence="2" type="ORF">RFI_28483</name>
</gene>
<dbReference type="InterPro" id="IPR001878">
    <property type="entry name" value="Znf_CCHC"/>
</dbReference>
<comment type="caution">
    <text evidence="2">The sequence shown here is derived from an EMBL/GenBank/DDBJ whole genome shotgun (WGS) entry which is preliminary data.</text>
</comment>
<keyword evidence="3" id="KW-1185">Reference proteome</keyword>
<feature type="domain" description="CCHC-type" evidence="1">
    <location>
        <begin position="38"/>
        <end position="54"/>
    </location>
</feature>
<accession>X6M4T5</accession>
<dbReference type="Proteomes" id="UP000023152">
    <property type="component" value="Unassembled WGS sequence"/>
</dbReference>
<dbReference type="EMBL" id="ASPP01024571">
    <property type="protein sequence ID" value="ETO08904.1"/>
    <property type="molecule type" value="Genomic_DNA"/>
</dbReference>
<proteinExistence type="predicted"/>